<dbReference type="AlphaFoldDB" id="A0A5E8CJC4"/>
<protein>
    <submittedName>
        <fullName evidence="3">Cupin-like domain</fullName>
    </submittedName>
</protein>
<reference evidence="3" key="1">
    <citation type="submission" date="2019-09" db="EMBL/GenBank/DDBJ databases">
        <authorList>
            <person name="Needham M D."/>
        </authorList>
    </citation>
    <scope>NUCLEOTIDE SEQUENCE</scope>
</reference>
<dbReference type="InterPro" id="IPR003347">
    <property type="entry name" value="JmjC_dom"/>
</dbReference>
<dbReference type="PROSITE" id="PS51184">
    <property type="entry name" value="JMJC"/>
    <property type="match status" value="1"/>
</dbReference>
<dbReference type="Pfam" id="PF13621">
    <property type="entry name" value="Cupin_8"/>
    <property type="match status" value="2"/>
</dbReference>
<dbReference type="PANTHER" id="PTHR12461:SF105">
    <property type="entry name" value="HYPOXIA-INDUCIBLE FACTOR 1-ALPHA INHIBITOR"/>
    <property type="match status" value="1"/>
</dbReference>
<evidence type="ECO:0000313" key="3">
    <source>
        <dbReference type="EMBL" id="VVU95438.1"/>
    </source>
</evidence>
<evidence type="ECO:0000259" key="2">
    <source>
        <dbReference type="PROSITE" id="PS51184"/>
    </source>
</evidence>
<keyword evidence="1" id="KW-0472">Membrane</keyword>
<name>A0A5E8CJC4_9ZZZZ</name>
<feature type="transmembrane region" description="Helical" evidence="1">
    <location>
        <begin position="7"/>
        <end position="25"/>
    </location>
</feature>
<dbReference type="PANTHER" id="PTHR12461">
    <property type="entry name" value="HYPOXIA-INDUCIBLE FACTOR 1 ALPHA INHIBITOR-RELATED"/>
    <property type="match status" value="1"/>
</dbReference>
<proteinExistence type="predicted"/>
<dbReference type="InterPro" id="IPR041667">
    <property type="entry name" value="Cupin_8"/>
</dbReference>
<dbReference type="SUPFAM" id="SSF51197">
    <property type="entry name" value="Clavaminate synthase-like"/>
    <property type="match status" value="2"/>
</dbReference>
<accession>A0A5E8CJC4</accession>
<dbReference type="Gene3D" id="2.60.120.650">
    <property type="entry name" value="Cupin"/>
    <property type="match status" value="2"/>
</dbReference>
<gene>
    <name evidence="3" type="ORF">CPAV1605_1189</name>
</gene>
<keyword evidence="1" id="KW-0812">Transmembrane</keyword>
<feature type="domain" description="JmjC" evidence="2">
    <location>
        <begin position="1"/>
        <end position="114"/>
    </location>
</feature>
<sequence>MLLKQNLIYIILTIVVLIIIQDHYYSFNKNINFKYHATDESYCDHYSEINQLNYLVFPKMVFAKPIYVTIYPGESLFIPKNWWYWIKTTEPSLAVNFWYEKSVRDIENPAKIYNQSKDWKLNKNMSYNFNNEDQLNNLYNIPKFVKQYAISKVYSNILISESAKNTGLHYDNFNGLLCLVKGRKDIILFSKKDTPFLYPYDCQPSFIKQNEASLFRYNKYKFEKDLKKSFSSPFFLYKIFDCLDIWYNCKQFIYEIRNNISYPLVWGCNWDKKKICFEYNDYIWNSKNDQLPKDLSIVPKKFKPYLKNIKNIIRVSINSYNQEDKVNIEEIKDMIIYTSENKTSPVFGETKLVSSKGDTIINSHKSFFFYSDYQDTILNFQIYLKKIKYTDNQIDKIPLKLLKKYKCSEICIHKKLYKKKLVFLIQYIGISLQDFIDFLYEGDYPKKLIYYVKLNKKKLLKLNYEITIIYDLDNMKILETGFFGII</sequence>
<evidence type="ECO:0000256" key="1">
    <source>
        <dbReference type="SAM" id="Phobius"/>
    </source>
</evidence>
<dbReference type="EMBL" id="CABVLZ010000004">
    <property type="protein sequence ID" value="VVU95438.1"/>
    <property type="molecule type" value="Genomic_DNA"/>
</dbReference>
<keyword evidence="1" id="KW-1133">Transmembrane helix</keyword>
<organism evidence="3">
    <name type="scientific">seawater metagenome</name>
    <dbReference type="NCBI Taxonomy" id="1561972"/>
    <lineage>
        <taxon>unclassified sequences</taxon>
        <taxon>metagenomes</taxon>
        <taxon>ecological metagenomes</taxon>
    </lineage>
</organism>